<evidence type="ECO:0000313" key="2">
    <source>
        <dbReference type="EMBL" id="MEQ2180159.1"/>
    </source>
</evidence>
<accession>A0ABV0P9P4</accession>
<sequence length="59" mass="6576">CTGIMFVCHLCVHVMAVSIDPADYNVRTKSDTGPVPVFDRSKHAHVIENCHCYLCQVDV</sequence>
<comment type="caution">
    <text evidence="2">The sequence shown here is derived from an EMBL/GenBank/DDBJ whole genome shotgun (WGS) entry which is preliminary data.</text>
</comment>
<evidence type="ECO:0000313" key="3">
    <source>
        <dbReference type="Proteomes" id="UP001476798"/>
    </source>
</evidence>
<dbReference type="EMBL" id="JAHRIO010066282">
    <property type="protein sequence ID" value="MEQ2180159.1"/>
    <property type="molecule type" value="Genomic_DNA"/>
</dbReference>
<reference evidence="2 3" key="1">
    <citation type="submission" date="2021-06" db="EMBL/GenBank/DDBJ databases">
        <authorList>
            <person name="Palmer J.M."/>
        </authorList>
    </citation>
    <scope>NUCLEOTIDE SEQUENCE [LARGE SCALE GENOMIC DNA]</scope>
    <source>
        <strain evidence="2 3">GA_2019</strain>
        <tissue evidence="2">Muscle</tissue>
    </source>
</reference>
<dbReference type="Proteomes" id="UP001476798">
    <property type="component" value="Unassembled WGS sequence"/>
</dbReference>
<protein>
    <submittedName>
        <fullName evidence="2">Palmitoyltransferase zdhhc1</fullName>
    </submittedName>
</protein>
<evidence type="ECO:0000256" key="1">
    <source>
        <dbReference type="SAM" id="SignalP"/>
    </source>
</evidence>
<feature type="non-terminal residue" evidence="2">
    <location>
        <position position="1"/>
    </location>
</feature>
<gene>
    <name evidence="2" type="primary">ZDHHC1_2</name>
    <name evidence="2" type="ORF">GOODEAATRI_032755</name>
</gene>
<feature type="chain" id="PRO_5046317635" evidence="1">
    <location>
        <begin position="17"/>
        <end position="59"/>
    </location>
</feature>
<proteinExistence type="predicted"/>
<keyword evidence="1" id="KW-0732">Signal</keyword>
<keyword evidence="3" id="KW-1185">Reference proteome</keyword>
<organism evidence="2 3">
    <name type="scientific">Goodea atripinnis</name>
    <dbReference type="NCBI Taxonomy" id="208336"/>
    <lineage>
        <taxon>Eukaryota</taxon>
        <taxon>Metazoa</taxon>
        <taxon>Chordata</taxon>
        <taxon>Craniata</taxon>
        <taxon>Vertebrata</taxon>
        <taxon>Euteleostomi</taxon>
        <taxon>Actinopterygii</taxon>
        <taxon>Neopterygii</taxon>
        <taxon>Teleostei</taxon>
        <taxon>Neoteleostei</taxon>
        <taxon>Acanthomorphata</taxon>
        <taxon>Ovalentaria</taxon>
        <taxon>Atherinomorphae</taxon>
        <taxon>Cyprinodontiformes</taxon>
        <taxon>Goodeidae</taxon>
        <taxon>Goodea</taxon>
    </lineage>
</organism>
<feature type="signal peptide" evidence="1">
    <location>
        <begin position="1"/>
        <end position="16"/>
    </location>
</feature>
<name>A0ABV0P9P4_9TELE</name>